<accession>A0ABP6Y851</accession>
<dbReference type="Pfam" id="PF26519">
    <property type="entry name" value="BsaP"/>
    <property type="match status" value="1"/>
</dbReference>
<comment type="caution">
    <text evidence="10">The sequence shown here is derived from an EMBL/GenBank/DDBJ whole genome shotgun (WGS) entry which is preliminary data.</text>
</comment>
<keyword evidence="2" id="KW-0479">Metal-binding</keyword>
<proteinExistence type="inferred from homology"/>
<evidence type="ECO:0000256" key="4">
    <source>
        <dbReference type="ARBA" id="ARBA00023004"/>
    </source>
</evidence>
<protein>
    <recommendedName>
        <fullName evidence="7">Biotin synthase auxiliary protein</fullName>
    </recommendedName>
</protein>
<dbReference type="Proteomes" id="UP001500689">
    <property type="component" value="Unassembled WGS sequence"/>
</dbReference>
<comment type="function">
    <text evidence="5">Required for the activity of the biotin synthase BioB.</text>
</comment>
<reference evidence="11" key="1">
    <citation type="journal article" date="2019" name="Int. J. Syst. Evol. Microbiol.">
        <title>The Global Catalogue of Microorganisms (GCM) 10K type strain sequencing project: providing services to taxonomists for standard genome sequencing and annotation.</title>
        <authorList>
            <consortium name="The Broad Institute Genomics Platform"/>
            <consortium name="The Broad Institute Genome Sequencing Center for Infectious Disease"/>
            <person name="Wu L."/>
            <person name="Ma J."/>
        </authorList>
    </citation>
    <scope>NUCLEOTIDE SEQUENCE [LARGE SCALE GENOMIC DNA]</scope>
    <source>
        <strain evidence="11">JCM 16898</strain>
    </source>
</reference>
<keyword evidence="11" id="KW-1185">Reference proteome</keyword>
<evidence type="ECO:0000313" key="11">
    <source>
        <dbReference type="Proteomes" id="UP001500689"/>
    </source>
</evidence>
<dbReference type="EMBL" id="BAAAZN010000023">
    <property type="protein sequence ID" value="GAA3578961.1"/>
    <property type="molecule type" value="Genomic_DNA"/>
</dbReference>
<evidence type="ECO:0000256" key="3">
    <source>
        <dbReference type="ARBA" id="ARBA00022756"/>
    </source>
</evidence>
<evidence type="ECO:0000256" key="6">
    <source>
        <dbReference type="ARBA" id="ARBA00093780"/>
    </source>
</evidence>
<organism evidence="10 11">
    <name type="scientific">Amycolatopsis ultiminotia</name>
    <dbReference type="NCBI Taxonomy" id="543629"/>
    <lineage>
        <taxon>Bacteria</taxon>
        <taxon>Bacillati</taxon>
        <taxon>Actinomycetota</taxon>
        <taxon>Actinomycetes</taxon>
        <taxon>Pseudonocardiales</taxon>
        <taxon>Pseudonocardiaceae</taxon>
        <taxon>Amycolatopsis</taxon>
    </lineage>
</organism>
<comment type="similarity">
    <text evidence="6">Belongs to the BsaP family.</text>
</comment>
<name>A0ABP6Y851_9PSEU</name>
<sequence>MTASEPDQPDPGQPTRPARPEQSGLSSRPGQPEPQGQPGRSECPGESQPSGQSGYCVHCGRAAGGAGHTACHTPRTALEPPRFCRFCARRMVVQVTPLGWSARCSRHGETAGG</sequence>
<evidence type="ECO:0000256" key="2">
    <source>
        <dbReference type="ARBA" id="ARBA00022723"/>
    </source>
</evidence>
<evidence type="ECO:0000313" key="10">
    <source>
        <dbReference type="EMBL" id="GAA3578961.1"/>
    </source>
</evidence>
<evidence type="ECO:0000256" key="7">
    <source>
        <dbReference type="ARBA" id="ARBA00093796"/>
    </source>
</evidence>
<evidence type="ECO:0000259" key="9">
    <source>
        <dbReference type="Pfam" id="PF26519"/>
    </source>
</evidence>
<evidence type="ECO:0000256" key="1">
    <source>
        <dbReference type="ARBA" id="ARBA00001915"/>
    </source>
</evidence>
<comment type="cofactor">
    <cofactor evidence="1">
        <name>iron-sulfur cluster</name>
        <dbReference type="ChEBI" id="CHEBI:30408"/>
    </cofactor>
</comment>
<keyword evidence="3" id="KW-0093">Biotin biosynthesis</keyword>
<feature type="region of interest" description="Disordered" evidence="8">
    <location>
        <begin position="1"/>
        <end position="55"/>
    </location>
</feature>
<dbReference type="InterPro" id="IPR058605">
    <property type="entry name" value="BsaP_C"/>
</dbReference>
<gene>
    <name evidence="10" type="ORF">GCM10022222_74650</name>
</gene>
<keyword evidence="4" id="KW-0408">Iron</keyword>
<feature type="domain" description="Biotin synthase auxiliary protein C-terminal" evidence="9">
    <location>
        <begin position="91"/>
        <end position="110"/>
    </location>
</feature>
<evidence type="ECO:0000256" key="8">
    <source>
        <dbReference type="SAM" id="MobiDB-lite"/>
    </source>
</evidence>
<evidence type="ECO:0000256" key="5">
    <source>
        <dbReference type="ARBA" id="ARBA00093761"/>
    </source>
</evidence>
<feature type="compositionally biased region" description="Low complexity" evidence="8">
    <location>
        <begin position="26"/>
        <end position="42"/>
    </location>
</feature>